<evidence type="ECO:0000313" key="2">
    <source>
        <dbReference type="EMBL" id="RAV98362.1"/>
    </source>
</evidence>
<dbReference type="EMBL" id="QMFY01000018">
    <property type="protein sequence ID" value="RAV98362.1"/>
    <property type="molecule type" value="Genomic_DNA"/>
</dbReference>
<feature type="domain" description="RES" evidence="1">
    <location>
        <begin position="14"/>
        <end position="135"/>
    </location>
</feature>
<organism evidence="2 3">
    <name type="scientific">Pseudochryseolinea flava</name>
    <dbReference type="NCBI Taxonomy" id="2059302"/>
    <lineage>
        <taxon>Bacteria</taxon>
        <taxon>Pseudomonadati</taxon>
        <taxon>Bacteroidota</taxon>
        <taxon>Cytophagia</taxon>
        <taxon>Cytophagales</taxon>
        <taxon>Fulvivirgaceae</taxon>
        <taxon>Pseudochryseolinea</taxon>
    </lineage>
</organism>
<proteinExistence type="predicted"/>
<reference evidence="2 3" key="1">
    <citation type="submission" date="2018-06" db="EMBL/GenBank/DDBJ databases">
        <title>Chryseolinea flavus sp. nov., a member of the phylum Bacteroidetes isolated from soil.</title>
        <authorList>
            <person name="Li Y."/>
            <person name="Wang J."/>
        </authorList>
    </citation>
    <scope>NUCLEOTIDE SEQUENCE [LARGE SCALE GENOMIC DNA]</scope>
    <source>
        <strain evidence="2 3">SDU1-6</strain>
    </source>
</reference>
<accession>A0A364XW23</accession>
<keyword evidence="3" id="KW-1185">Reference proteome</keyword>
<evidence type="ECO:0000259" key="1">
    <source>
        <dbReference type="SMART" id="SM00953"/>
    </source>
</evidence>
<dbReference type="Pfam" id="PF08808">
    <property type="entry name" value="RES"/>
    <property type="match status" value="1"/>
</dbReference>
<evidence type="ECO:0000313" key="3">
    <source>
        <dbReference type="Proteomes" id="UP000251889"/>
    </source>
</evidence>
<protein>
    <submittedName>
        <fullName evidence="2">RES domain-containing protein</fullName>
    </submittedName>
</protein>
<dbReference type="Proteomes" id="UP000251889">
    <property type="component" value="Unassembled WGS sequence"/>
</dbReference>
<gene>
    <name evidence="2" type="ORF">DQQ10_23815</name>
</gene>
<dbReference type="InterPro" id="IPR014914">
    <property type="entry name" value="RES_dom"/>
</dbReference>
<name>A0A364XW23_9BACT</name>
<sequence length="151" mass="17117">MILYRCCLSKWSKDLSGTGASMYGGRWNNPGTFLVYTAENNILAALEIAIRIPLEQIGKDYVMMGIEVPDGIEPYIPKLSKTWYKDEEATRAVGDQFAKNNSHLLMKVPSALISDAYNYIINPRHESAYQIKLQDSKSILLDKRLTLIENK</sequence>
<dbReference type="OrthoDB" id="9789501at2"/>
<comment type="caution">
    <text evidence="2">The sequence shown here is derived from an EMBL/GenBank/DDBJ whole genome shotgun (WGS) entry which is preliminary data.</text>
</comment>
<dbReference type="AlphaFoldDB" id="A0A364XW23"/>
<dbReference type="SMART" id="SM00953">
    <property type="entry name" value="RES"/>
    <property type="match status" value="1"/>
</dbReference>
<dbReference type="RefSeq" id="WP_112749447.1">
    <property type="nucleotide sequence ID" value="NZ_QMFY01000018.1"/>
</dbReference>